<gene>
    <name evidence="10" type="ordered locus">Rcas_3500</name>
</gene>
<keyword evidence="2" id="KW-0813">Transport</keyword>
<evidence type="ECO:0000313" key="11">
    <source>
        <dbReference type="Proteomes" id="UP000000263"/>
    </source>
</evidence>
<evidence type="ECO:0000256" key="4">
    <source>
        <dbReference type="ARBA" id="ARBA00022692"/>
    </source>
</evidence>
<feature type="transmembrane region" description="Helical" evidence="9">
    <location>
        <begin position="227"/>
        <end position="252"/>
    </location>
</feature>
<evidence type="ECO:0000256" key="9">
    <source>
        <dbReference type="SAM" id="Phobius"/>
    </source>
</evidence>
<keyword evidence="4 9" id="KW-0812">Transmembrane</keyword>
<protein>
    <submittedName>
        <fullName evidence="10">Inner-membrane translocator</fullName>
    </submittedName>
</protein>
<dbReference type="CDD" id="cd06582">
    <property type="entry name" value="TM_PBP1_LivH_like"/>
    <property type="match status" value="1"/>
</dbReference>
<evidence type="ECO:0000256" key="5">
    <source>
        <dbReference type="ARBA" id="ARBA00022970"/>
    </source>
</evidence>
<dbReference type="GO" id="GO:0006865">
    <property type="term" value="P:amino acid transport"/>
    <property type="evidence" value="ECO:0007669"/>
    <property type="project" value="UniProtKB-KW"/>
</dbReference>
<comment type="subcellular location">
    <subcellularLocation>
        <location evidence="1">Cell membrane</location>
        <topology evidence="1">Multi-pass membrane protein</topology>
    </subcellularLocation>
</comment>
<feature type="transmembrane region" description="Helical" evidence="9">
    <location>
        <begin position="169"/>
        <end position="189"/>
    </location>
</feature>
<reference evidence="10 11" key="1">
    <citation type="submission" date="2007-08" db="EMBL/GenBank/DDBJ databases">
        <title>Complete sequence of Roseiflexus castenholzii DSM 13941.</title>
        <authorList>
            <consortium name="US DOE Joint Genome Institute"/>
            <person name="Copeland A."/>
            <person name="Lucas S."/>
            <person name="Lapidus A."/>
            <person name="Barry K."/>
            <person name="Glavina del Rio T."/>
            <person name="Dalin E."/>
            <person name="Tice H."/>
            <person name="Pitluck S."/>
            <person name="Thompson L.S."/>
            <person name="Brettin T."/>
            <person name="Bruce D."/>
            <person name="Detter J.C."/>
            <person name="Han C."/>
            <person name="Tapia R."/>
            <person name="Schmutz J."/>
            <person name="Larimer F."/>
            <person name="Land M."/>
            <person name="Hauser L."/>
            <person name="Kyrpides N."/>
            <person name="Mikhailova N."/>
            <person name="Bryant D.A."/>
            <person name="Hanada S."/>
            <person name="Tsukatani Y."/>
            <person name="Richardson P."/>
        </authorList>
    </citation>
    <scope>NUCLEOTIDE SEQUENCE [LARGE SCALE GENOMIC DNA]</scope>
    <source>
        <strain evidence="11">DSM 13941 / HLO8</strain>
    </source>
</reference>
<evidence type="ECO:0000256" key="3">
    <source>
        <dbReference type="ARBA" id="ARBA00022475"/>
    </source>
</evidence>
<keyword evidence="11" id="KW-1185">Reference proteome</keyword>
<sequence length="291" mass="31002">MTVFWQALASGIAVGVVYALIALGFNIIFQTTRIINFAQGEFVMIGALVGYTLTVVLGWPIVLALAGVALISALVGIVSERLIMLPIQRSSYRYSWIITTLAVAIIFRNLMGAEWLYGREDYRVPPLIPGVFFVGPAVVAYQQVIILVIAVILLILIEVFYRRTFFGKAIRATAFNYNIAGLMGIPVPMMIRLSFALSAVLSGIAGVLVAPLIFANVSMGILIGLKGFVAIILGGLGSPRGAVIGGLIVGLLDTSVRALAPEGWGNFIVFGVLALVLLIRPTGLFGKPGAH</sequence>
<proteinExistence type="inferred from homology"/>
<feature type="transmembrane region" description="Helical" evidence="9">
    <location>
        <begin position="91"/>
        <end position="111"/>
    </location>
</feature>
<name>A7NPQ4_ROSCS</name>
<dbReference type="InterPro" id="IPR052157">
    <property type="entry name" value="BCAA_transport_permease"/>
</dbReference>
<dbReference type="GO" id="GO:0005886">
    <property type="term" value="C:plasma membrane"/>
    <property type="evidence" value="ECO:0007669"/>
    <property type="project" value="UniProtKB-SubCell"/>
</dbReference>
<dbReference type="Proteomes" id="UP000000263">
    <property type="component" value="Chromosome"/>
</dbReference>
<dbReference type="KEGG" id="rca:Rcas_3500"/>
<dbReference type="InterPro" id="IPR001851">
    <property type="entry name" value="ABC_transp_permease"/>
</dbReference>
<evidence type="ECO:0000256" key="1">
    <source>
        <dbReference type="ARBA" id="ARBA00004651"/>
    </source>
</evidence>
<keyword evidence="5" id="KW-0029">Amino-acid transport</keyword>
<evidence type="ECO:0000256" key="6">
    <source>
        <dbReference type="ARBA" id="ARBA00022989"/>
    </source>
</evidence>
<accession>A7NPQ4</accession>
<dbReference type="PANTHER" id="PTHR11795">
    <property type="entry name" value="BRANCHED-CHAIN AMINO ACID TRANSPORT SYSTEM PERMEASE PROTEIN LIVH"/>
    <property type="match status" value="1"/>
</dbReference>
<evidence type="ECO:0000256" key="2">
    <source>
        <dbReference type="ARBA" id="ARBA00022448"/>
    </source>
</evidence>
<comment type="similarity">
    <text evidence="8">Belongs to the binding-protein-dependent transport system permease family. LivHM subfamily.</text>
</comment>
<feature type="transmembrane region" description="Helical" evidence="9">
    <location>
        <begin position="264"/>
        <end position="285"/>
    </location>
</feature>
<dbReference type="Pfam" id="PF02653">
    <property type="entry name" value="BPD_transp_2"/>
    <property type="match status" value="1"/>
</dbReference>
<evidence type="ECO:0000256" key="7">
    <source>
        <dbReference type="ARBA" id="ARBA00023136"/>
    </source>
</evidence>
<evidence type="ECO:0000256" key="8">
    <source>
        <dbReference type="ARBA" id="ARBA00037998"/>
    </source>
</evidence>
<organism evidence="10 11">
    <name type="scientific">Roseiflexus castenholzii (strain DSM 13941 / HLO8)</name>
    <dbReference type="NCBI Taxonomy" id="383372"/>
    <lineage>
        <taxon>Bacteria</taxon>
        <taxon>Bacillati</taxon>
        <taxon>Chloroflexota</taxon>
        <taxon>Chloroflexia</taxon>
        <taxon>Chloroflexales</taxon>
        <taxon>Roseiflexineae</taxon>
        <taxon>Roseiflexaceae</taxon>
        <taxon>Roseiflexus</taxon>
    </lineage>
</organism>
<dbReference type="OrthoDB" id="9807115at2"/>
<dbReference type="eggNOG" id="COG0559">
    <property type="taxonomic scope" value="Bacteria"/>
</dbReference>
<dbReference type="RefSeq" id="WP_012121973.1">
    <property type="nucleotide sequence ID" value="NC_009767.1"/>
</dbReference>
<keyword evidence="7 9" id="KW-0472">Membrane</keyword>
<dbReference type="AlphaFoldDB" id="A7NPQ4"/>
<dbReference type="STRING" id="383372.Rcas_3500"/>
<keyword evidence="6 9" id="KW-1133">Transmembrane helix</keyword>
<dbReference type="PANTHER" id="PTHR11795:SF450">
    <property type="entry name" value="ABC TRANSPORTER PERMEASE PROTEIN"/>
    <property type="match status" value="1"/>
</dbReference>
<feature type="transmembrane region" description="Helical" evidence="9">
    <location>
        <begin position="6"/>
        <end position="27"/>
    </location>
</feature>
<dbReference type="GO" id="GO:0022857">
    <property type="term" value="F:transmembrane transporter activity"/>
    <property type="evidence" value="ECO:0007669"/>
    <property type="project" value="InterPro"/>
</dbReference>
<dbReference type="HOGENOM" id="CLU_039929_1_1_0"/>
<dbReference type="EMBL" id="CP000804">
    <property type="protein sequence ID" value="ABU59550.1"/>
    <property type="molecule type" value="Genomic_DNA"/>
</dbReference>
<keyword evidence="3" id="KW-1003">Cell membrane</keyword>
<feature type="transmembrane region" description="Helical" evidence="9">
    <location>
        <begin position="131"/>
        <end position="157"/>
    </location>
</feature>
<feature type="transmembrane region" description="Helical" evidence="9">
    <location>
        <begin position="195"/>
        <end position="215"/>
    </location>
</feature>
<feature type="transmembrane region" description="Helical" evidence="9">
    <location>
        <begin position="59"/>
        <end position="79"/>
    </location>
</feature>
<evidence type="ECO:0000313" key="10">
    <source>
        <dbReference type="EMBL" id="ABU59550.1"/>
    </source>
</evidence>